<dbReference type="InterPro" id="IPR014001">
    <property type="entry name" value="Helicase_ATP-bd"/>
</dbReference>
<keyword evidence="4" id="KW-0378">Hydrolase</keyword>
<dbReference type="InterPro" id="IPR000330">
    <property type="entry name" value="SNF2_N"/>
</dbReference>
<dbReference type="Gene3D" id="3.40.50.150">
    <property type="entry name" value="Vaccinia Virus protein VP39"/>
    <property type="match status" value="1"/>
</dbReference>
<evidence type="ECO:0000256" key="1">
    <source>
        <dbReference type="ARBA" id="ARBA00022603"/>
    </source>
</evidence>
<dbReference type="OrthoDB" id="423221at2759"/>
<dbReference type="Proteomes" id="UP000812966">
    <property type="component" value="Unassembled WGS sequence"/>
</dbReference>
<evidence type="ECO:0000313" key="9">
    <source>
        <dbReference type="EMBL" id="KAG7575384.1"/>
    </source>
</evidence>
<keyword evidence="1" id="KW-0489">Methyltransferase</keyword>
<feature type="compositionally biased region" description="Acidic residues" evidence="7">
    <location>
        <begin position="1988"/>
        <end position="1997"/>
    </location>
</feature>
<evidence type="ECO:0000256" key="3">
    <source>
        <dbReference type="ARBA" id="ARBA00022741"/>
    </source>
</evidence>
<sequence>MGGRKLRVATMCSGTESPLLALGLISREMKVAYGVPFDVEHVFSCELEPYKQAYIERNFAPPILFRDVTELGNEYATTAYGASVKVPGNVDLLVAGTSCVDYSNLNNQKKGLEQKGESGNTFRGMYNWVSNHRPAIVVLENVCSAPWGQVAEKFEQIGYSAVPQRFDTKDFYIPHTRTRGYLVAFRQPEWPKKVGSKSAVNHLPDLWVDMVISMQRPASSPLEAFLLPPNDPRLHQGRLELAAAKGLGKARAPTDWGRCASRHEKCRFEEGLGTKRPWTDWRDGAICNFPEGYWNDWANAQTERVQDLTDVSHLRAARSGFDAAFRTLVWNLSQNVDREIGSAKRPGIVPCMTPTMIPYVTNRGGPLIGIEALALQGIPADELLLTRETEDQLADLAGNAMSSTVVGTCMVAAIILATKYLDGVEDGMEVDQETEVVDAAIAAVGDELEDRIIGQDQLTTKTLDLAKLSDISVQEVLEEAVKSSRYCICEGPTGTSKESTLLCEACQHTRCEGCSIRPLHEYVPHPHSAARIDAMTFARRLKSVLPMRIEVTGFQQQDLDAAKASTKASIDLKDWSLWSNLVVKSLADTEFHFKSLDRKHQWNAIYDAPCASLRLTLNKDKAVWLLFVKAPETDNANARRRKLVAHPVARLLVEPTAKNLLDGKWSFQLPSVEKLKLQIKGSGELVPAWEARIGLQQLPLQDAKGNSVDKVDWQGKKQWSQLQISYQDEEHPKLDVDIAGTYDLHSNCGTAMECLHIKQGEPNVSFFLDPVRVGFSGDDPFVFALDHERLDYDQERVAIAKLDPKWRPTPTDLMSSMTVKAEVHGTWLPAESASMAPIDDSMAEGEGATCAIPEKALTLDVGGDACLHANALLVCKVPLPHAEAEQLWSSVQGLWGEIELQHKGKQAFEALAWITERLPALDTLKQWASVPLGDLHHDDEKTCCTRCAPSPPELSWMMRMNRLVPVEDVVQAGEYERALKRRPAPMVAQMRLDGSVGTIQIGLNIATLLHRALSRLPSFGRIQSPDLAWRLQTDYQAVETAFFRPPKLDLKSNRHDAEASQPPNFGTKAKDPKLRPEQLRSLTWMLQQEAEKDHSFVEEEVAEATLGPLGWRAEGRASRKVMVRGGVLADQVGYGKTAISLGLIDTSKHVDEHALPEVPRPGRIATKATLIVVPAHLTKQWEGEIHKFLRRKEYRVVKLLDLTSINSVSIRDIEKADIVIVALTIFKSQLYWSNLAGFAASGSLPQGDLATRHFVSRLDQILEGLDAQVNLLQEEDGPKQVSKNIKQSLAEVAAERKEAKDTKDAFIMTFGKKRLTGAAYLAMQEGDVPAPKAKKAKAEKKDERESNDPWNLNNKDVRDNYHKMRSPPLHMFRFNRVIIDEFTYVDQRCLSAVTKLESISTWVLSGTPPVSDFTAVKGIADFLHVHLGVDDDTEGTAETTKRRQKGQTAAEAFHSFRETHTASWHAARYGVAQRFLDTFVRQNVAEIGEIHSEERVVSITLPAAEHAIYLELDHHIHSLQGMTKKIMKSAKGARADRQIRLSDALGNSADPREALIKRCAHFDMESEGSAHDAFEACERIVSTRTKQRTLCEEDLHYTIAEALELFLYIRDVKKGYRDPKTGEQERKTMHFAEYLKTTFGEAGNGDDEATMLHRKILKEEGCEWANGDIKVDKAKHQAVIKSRKPREDEDGSTKMNTKLKEDEMKWQLREKSHVLRRLANELVGRTRSLRYFTAVRDVQRNGDAAIKPCIKCEGKSGSEPCILSACGHTGCLACLTPLATHGFECPHEGCRINLETHQVIPTKTLGREEKSGRFGAKLLQLVAIIKHIEAQDSTDRILVFVQFDDLLNKIRLALKKARIGTIVIEGSASKQANELDRFQKLDVDDPKAERVLILNVAAASASGANLTLANHVIFVHPVHYPEASNDRFIATETQAIGRIRRYGQEKRCHIWRLLTSNAVDEKIMTERTGVKPVGNWNAIEGNGLDNAIEVDESDGGEPEEKTTGKRKAAAKAGTKRKVVEISDDEGSAAESWVESD</sequence>
<dbReference type="PROSITE" id="PS51194">
    <property type="entry name" value="HELICASE_CTER"/>
    <property type="match status" value="1"/>
</dbReference>
<dbReference type="SMART" id="SM00487">
    <property type="entry name" value="DEXDc"/>
    <property type="match status" value="1"/>
</dbReference>
<evidence type="ECO:0000256" key="5">
    <source>
        <dbReference type="ARBA" id="ARBA00022840"/>
    </source>
</evidence>
<gene>
    <name evidence="9" type="ORF">FFLO_00374</name>
</gene>
<organism evidence="9 10">
    <name type="scientific">Filobasidium floriforme</name>
    <dbReference type="NCBI Taxonomy" id="5210"/>
    <lineage>
        <taxon>Eukaryota</taxon>
        <taxon>Fungi</taxon>
        <taxon>Dikarya</taxon>
        <taxon>Basidiomycota</taxon>
        <taxon>Agaricomycotina</taxon>
        <taxon>Tremellomycetes</taxon>
        <taxon>Filobasidiales</taxon>
        <taxon>Filobasidiaceae</taxon>
        <taxon>Filobasidium</taxon>
    </lineage>
</organism>
<evidence type="ECO:0000259" key="8">
    <source>
        <dbReference type="PROSITE" id="PS51194"/>
    </source>
</evidence>
<dbReference type="GO" id="GO:0032259">
    <property type="term" value="P:methylation"/>
    <property type="evidence" value="ECO:0007669"/>
    <property type="project" value="UniProtKB-KW"/>
</dbReference>
<feature type="region of interest" description="Disordered" evidence="7">
    <location>
        <begin position="1330"/>
        <end position="1354"/>
    </location>
</feature>
<evidence type="ECO:0000256" key="7">
    <source>
        <dbReference type="SAM" id="MobiDB-lite"/>
    </source>
</evidence>
<dbReference type="SUPFAM" id="SSF53335">
    <property type="entry name" value="S-adenosyl-L-methionine-dependent methyltransferases"/>
    <property type="match status" value="1"/>
</dbReference>
<evidence type="ECO:0000256" key="4">
    <source>
        <dbReference type="ARBA" id="ARBA00022801"/>
    </source>
</evidence>
<dbReference type="GO" id="GO:0005634">
    <property type="term" value="C:nucleus"/>
    <property type="evidence" value="ECO:0007669"/>
    <property type="project" value="TreeGrafter"/>
</dbReference>
<dbReference type="GO" id="GO:0006281">
    <property type="term" value="P:DNA repair"/>
    <property type="evidence" value="ECO:0007669"/>
    <property type="project" value="TreeGrafter"/>
</dbReference>
<dbReference type="Pfam" id="PF00145">
    <property type="entry name" value="DNA_methylase"/>
    <property type="match status" value="1"/>
</dbReference>
<accession>A0A8K0JT73</accession>
<feature type="coiled-coil region" evidence="6">
    <location>
        <begin position="1255"/>
        <end position="1302"/>
    </location>
</feature>
<comment type="caution">
    <text evidence="9">The sequence shown here is derived from an EMBL/GenBank/DDBJ whole genome shotgun (WGS) entry which is preliminary data.</text>
</comment>
<dbReference type="PANTHER" id="PTHR45626">
    <property type="entry name" value="TRANSCRIPTION TERMINATION FACTOR 2-RELATED"/>
    <property type="match status" value="1"/>
</dbReference>
<protein>
    <recommendedName>
        <fullName evidence="8">Helicase C-terminal domain-containing protein</fullName>
    </recommendedName>
</protein>
<feature type="region of interest" description="Disordered" evidence="7">
    <location>
        <begin position="1052"/>
        <end position="1073"/>
    </location>
</feature>
<keyword evidence="5" id="KW-0067">ATP-binding</keyword>
<dbReference type="Gene3D" id="3.40.50.300">
    <property type="entry name" value="P-loop containing nucleotide triphosphate hydrolases"/>
    <property type="match status" value="2"/>
</dbReference>
<dbReference type="GO" id="GO:0008094">
    <property type="term" value="F:ATP-dependent activity, acting on DNA"/>
    <property type="evidence" value="ECO:0007669"/>
    <property type="project" value="TreeGrafter"/>
</dbReference>
<keyword evidence="6" id="KW-0175">Coiled coil</keyword>
<proteinExistence type="predicted"/>
<dbReference type="EMBL" id="JABELV010000004">
    <property type="protein sequence ID" value="KAG7575384.1"/>
    <property type="molecule type" value="Genomic_DNA"/>
</dbReference>
<dbReference type="GO" id="GO:0005524">
    <property type="term" value="F:ATP binding"/>
    <property type="evidence" value="ECO:0007669"/>
    <property type="project" value="UniProtKB-KW"/>
</dbReference>
<keyword evidence="2" id="KW-0808">Transferase</keyword>
<feature type="domain" description="Helicase C-terminal" evidence="8">
    <location>
        <begin position="1820"/>
        <end position="1996"/>
    </location>
</feature>
<dbReference type="InterPro" id="IPR029063">
    <property type="entry name" value="SAM-dependent_MTases_sf"/>
</dbReference>
<dbReference type="Pfam" id="PF00271">
    <property type="entry name" value="Helicase_C"/>
    <property type="match status" value="1"/>
</dbReference>
<dbReference type="GO" id="GO:0016787">
    <property type="term" value="F:hydrolase activity"/>
    <property type="evidence" value="ECO:0007669"/>
    <property type="project" value="UniProtKB-KW"/>
</dbReference>
<feature type="compositionally biased region" description="Basic residues" evidence="7">
    <location>
        <begin position="2004"/>
        <end position="2016"/>
    </location>
</feature>
<evidence type="ECO:0000313" key="10">
    <source>
        <dbReference type="Proteomes" id="UP000812966"/>
    </source>
</evidence>
<keyword evidence="3" id="KW-0547">Nucleotide-binding</keyword>
<dbReference type="SUPFAM" id="SSF52540">
    <property type="entry name" value="P-loop containing nucleoside triphosphate hydrolases"/>
    <property type="match status" value="2"/>
</dbReference>
<dbReference type="Pfam" id="PF00176">
    <property type="entry name" value="SNF2-rel_dom"/>
    <property type="match status" value="1"/>
</dbReference>
<feature type="region of interest" description="Disordered" evidence="7">
    <location>
        <begin position="1988"/>
        <end position="2036"/>
    </location>
</feature>
<dbReference type="PANTHER" id="PTHR45626:SF26">
    <property type="entry name" value="FAMILY HELICASE, PUTATIVE (AFU_ORTHOLOGUE AFUA_2G09120)-RELATED"/>
    <property type="match status" value="1"/>
</dbReference>
<evidence type="ECO:0000256" key="2">
    <source>
        <dbReference type="ARBA" id="ARBA00022679"/>
    </source>
</evidence>
<feature type="compositionally biased region" description="Acidic residues" evidence="7">
    <location>
        <begin position="2021"/>
        <end position="2036"/>
    </location>
</feature>
<dbReference type="CDD" id="cd18793">
    <property type="entry name" value="SF2_C_SNF"/>
    <property type="match status" value="1"/>
</dbReference>
<dbReference type="InterPro" id="IPR050628">
    <property type="entry name" value="SNF2_RAD54_helicase_TF"/>
</dbReference>
<dbReference type="GO" id="GO:0008168">
    <property type="term" value="F:methyltransferase activity"/>
    <property type="evidence" value="ECO:0007669"/>
    <property type="project" value="UniProtKB-KW"/>
</dbReference>
<dbReference type="InterPro" id="IPR027417">
    <property type="entry name" value="P-loop_NTPase"/>
</dbReference>
<dbReference type="InterPro" id="IPR001525">
    <property type="entry name" value="C5_MeTfrase"/>
</dbReference>
<keyword evidence="10" id="KW-1185">Reference proteome</keyword>
<dbReference type="InterPro" id="IPR049730">
    <property type="entry name" value="SNF2/RAD54-like_C"/>
</dbReference>
<reference evidence="9" key="1">
    <citation type="submission" date="2020-04" db="EMBL/GenBank/DDBJ databases">
        <title>Analysis of mating type loci in Filobasidium floriforme.</title>
        <authorList>
            <person name="Nowrousian M."/>
        </authorList>
    </citation>
    <scope>NUCLEOTIDE SEQUENCE</scope>
    <source>
        <strain evidence="9">CBS 6242</strain>
    </source>
</reference>
<dbReference type="InterPro" id="IPR001650">
    <property type="entry name" value="Helicase_C-like"/>
</dbReference>
<evidence type="ECO:0000256" key="6">
    <source>
        <dbReference type="SAM" id="Coils"/>
    </source>
</evidence>
<name>A0A8K0JT73_9TREE</name>